<evidence type="ECO:0000313" key="11">
    <source>
        <dbReference type="Proteomes" id="UP000559987"/>
    </source>
</evidence>
<keyword evidence="2 7" id="KW-0808">Transferase</keyword>
<comment type="catalytic activity">
    <reaction evidence="6 7">
        <text>uridine(54) in tRNA + S-adenosyl-L-methionine = 5-methyluridine(54) in tRNA + S-adenosyl-L-homocysteine + H(+)</text>
        <dbReference type="Rhea" id="RHEA:42712"/>
        <dbReference type="Rhea" id="RHEA-COMP:10167"/>
        <dbReference type="Rhea" id="RHEA-COMP:10193"/>
        <dbReference type="ChEBI" id="CHEBI:15378"/>
        <dbReference type="ChEBI" id="CHEBI:57856"/>
        <dbReference type="ChEBI" id="CHEBI:59789"/>
        <dbReference type="ChEBI" id="CHEBI:65315"/>
        <dbReference type="ChEBI" id="CHEBI:74447"/>
        <dbReference type="EC" id="2.1.1.35"/>
    </reaction>
</comment>
<dbReference type="PANTHER" id="PTHR47790">
    <property type="entry name" value="TRNA/TMRNA (URACIL-C(5))-METHYLTRANSFERASE"/>
    <property type="match status" value="1"/>
</dbReference>
<dbReference type="InterPro" id="IPR010280">
    <property type="entry name" value="U5_MeTrfase_fam"/>
</dbReference>
<comment type="caution">
    <text evidence="10">The sequence shown here is derived from an EMBL/GenBank/DDBJ whole genome shotgun (WGS) entry which is preliminary data.</text>
</comment>
<keyword evidence="1 7" id="KW-0489">Methyltransferase</keyword>
<feature type="binding site" evidence="7 8">
    <location>
        <position position="186"/>
    </location>
    <ligand>
        <name>S-adenosyl-L-methionine</name>
        <dbReference type="ChEBI" id="CHEBI:59789"/>
    </ligand>
</feature>
<keyword evidence="3 7" id="KW-0949">S-adenosyl-L-methionine</keyword>
<evidence type="ECO:0000256" key="3">
    <source>
        <dbReference type="ARBA" id="ARBA00022691"/>
    </source>
</evidence>
<gene>
    <name evidence="7" type="primary">trmA</name>
    <name evidence="10" type="ORF">FHS30_001373</name>
</gene>
<dbReference type="Proteomes" id="UP000559987">
    <property type="component" value="Unassembled WGS sequence"/>
</dbReference>
<dbReference type="InterPro" id="IPR011869">
    <property type="entry name" value="TrmA_MeTrfase"/>
</dbReference>
<dbReference type="GO" id="GO:0019843">
    <property type="term" value="F:rRNA binding"/>
    <property type="evidence" value="ECO:0007669"/>
    <property type="project" value="TreeGrafter"/>
</dbReference>
<dbReference type="InterPro" id="IPR030390">
    <property type="entry name" value="MeTrfase_TrmA_AS"/>
</dbReference>
<feature type="binding site" evidence="7 8">
    <location>
        <position position="214"/>
    </location>
    <ligand>
        <name>S-adenosyl-L-methionine</name>
        <dbReference type="ChEBI" id="CHEBI:59789"/>
    </ligand>
</feature>
<dbReference type="EC" id="2.1.1.35" evidence="7"/>
<name>A0A839UNS1_9GAMM</name>
<dbReference type="CDD" id="cd02440">
    <property type="entry name" value="AdoMet_MTases"/>
    <property type="match status" value="1"/>
</dbReference>
<dbReference type="HAMAP" id="MF_01011">
    <property type="entry name" value="RNA_methyltr_TrmA"/>
    <property type="match status" value="1"/>
</dbReference>
<dbReference type="EMBL" id="JACHXZ010000002">
    <property type="protein sequence ID" value="MBB3168189.1"/>
    <property type="molecule type" value="Genomic_DNA"/>
</dbReference>
<dbReference type="InterPro" id="IPR030391">
    <property type="entry name" value="MeTrfase_TrmA_CS"/>
</dbReference>
<comment type="function">
    <text evidence="7">Dual-specificity methyltransferase that catalyzes the formation of 5-methyluridine at position 54 (m5U54) in all tRNAs, and that of position 341 (m5U341) in tmRNA (transfer-mRNA).</text>
</comment>
<evidence type="ECO:0000256" key="7">
    <source>
        <dbReference type="HAMAP-Rule" id="MF_01011"/>
    </source>
</evidence>
<keyword evidence="11" id="KW-1185">Reference proteome</keyword>
<dbReference type="Pfam" id="PF05958">
    <property type="entry name" value="tRNA_U5-meth_tr"/>
    <property type="match status" value="1"/>
</dbReference>
<reference evidence="10 11" key="1">
    <citation type="submission" date="2020-08" db="EMBL/GenBank/DDBJ databases">
        <title>Genomic Encyclopedia of Type Strains, Phase III (KMG-III): the genomes of soil and plant-associated and newly described type strains.</title>
        <authorList>
            <person name="Whitman W."/>
        </authorList>
    </citation>
    <scope>NUCLEOTIDE SEQUENCE [LARGE SCALE GENOMIC DNA]</scope>
    <source>
        <strain evidence="10 11">CECT 8571</strain>
    </source>
</reference>
<dbReference type="InterPro" id="IPR029063">
    <property type="entry name" value="SAM-dependent_MTases_sf"/>
</dbReference>
<dbReference type="FunFam" id="3.40.50.150:FF:000012">
    <property type="entry name" value="tRNA/tmRNA (uracil-C(5))-methyltransferase"/>
    <property type="match status" value="1"/>
</dbReference>
<protein>
    <recommendedName>
        <fullName evidence="7">tRNA/tmRNA (uracil-C(5))-methyltransferase</fullName>
        <ecNumber evidence="7">2.1.1.35</ecNumber>
    </recommendedName>
    <alternativeName>
        <fullName evidence="7">tRNA (uracil(54)-C(5))-methyltransferase</fullName>
    </alternativeName>
    <alternativeName>
        <fullName evidence="7">tRNA(m5U54)-methyltransferase</fullName>
        <shortName evidence="7">RUMT</shortName>
    </alternativeName>
    <alternativeName>
        <fullName evidence="7">tmRNA (uracil(341)-C(5))-methyltransferase</fullName>
    </alternativeName>
</protein>
<dbReference type="RefSeq" id="WP_183909679.1">
    <property type="nucleotide sequence ID" value="NZ_JACHXZ010000002.1"/>
</dbReference>
<feature type="active site" description="Proton acceptor" evidence="7">
    <location>
        <position position="354"/>
    </location>
</feature>
<dbReference type="GO" id="GO:0030488">
    <property type="term" value="P:tRNA methylation"/>
    <property type="evidence" value="ECO:0007669"/>
    <property type="project" value="UniProtKB-UniRule"/>
</dbReference>
<evidence type="ECO:0000256" key="8">
    <source>
        <dbReference type="PROSITE-ProRule" id="PRU01024"/>
    </source>
</evidence>
<dbReference type="SUPFAM" id="SSF53335">
    <property type="entry name" value="S-adenosyl-L-methionine-dependent methyltransferases"/>
    <property type="match status" value="1"/>
</dbReference>
<dbReference type="PROSITE" id="PS51687">
    <property type="entry name" value="SAM_MT_RNA_M5U"/>
    <property type="match status" value="1"/>
</dbReference>
<feature type="binding site" evidence="7 8">
    <location>
        <position position="235"/>
    </location>
    <ligand>
        <name>S-adenosyl-L-methionine</name>
        <dbReference type="ChEBI" id="CHEBI:59789"/>
    </ligand>
</feature>
<keyword evidence="4 7" id="KW-0819">tRNA processing</keyword>
<feature type="binding site" evidence="7 8">
    <location>
        <position position="295"/>
    </location>
    <ligand>
        <name>S-adenosyl-L-methionine</name>
        <dbReference type="ChEBI" id="CHEBI:59789"/>
    </ligand>
</feature>
<evidence type="ECO:0000313" key="10">
    <source>
        <dbReference type="EMBL" id="MBB3168189.1"/>
    </source>
</evidence>
<comment type="catalytic activity">
    <reaction evidence="5 7">
        <text>uridine(341) in tmRNA + S-adenosyl-L-methionine = 5-methyluridine(341) in tmRNA + S-adenosyl-L-homocysteine + H(+)</text>
        <dbReference type="Rhea" id="RHEA:43612"/>
        <dbReference type="Rhea" id="RHEA-COMP:10630"/>
        <dbReference type="Rhea" id="RHEA-COMP:10631"/>
        <dbReference type="ChEBI" id="CHEBI:15378"/>
        <dbReference type="ChEBI" id="CHEBI:57856"/>
        <dbReference type="ChEBI" id="CHEBI:59789"/>
        <dbReference type="ChEBI" id="CHEBI:65315"/>
        <dbReference type="ChEBI" id="CHEBI:74447"/>
    </reaction>
</comment>
<dbReference type="GO" id="GO:0030697">
    <property type="term" value="F:tRNA (uracil(54)-C5)-methyltransferase activity, S-adenosyl methionine-dependent"/>
    <property type="evidence" value="ECO:0007669"/>
    <property type="project" value="UniProtKB-UniRule"/>
</dbReference>
<feature type="active site" evidence="9">
    <location>
        <position position="320"/>
    </location>
</feature>
<sequence>MAIHQVAPERYEQQLGEKLATLKQQFADLSLPNIVTYHSPAEHYRQRAEFKIWQQDGKASYAMYQPGQYKTPFVIDSFPVGSVRINSLMPTLLSAVNNSEILRRRLFQVEFLTTKSNDALITLIYHKPLDAQWEKEARALRETLGVDIIGRSRRQKILLERDFVIEKLQVGEQQFEYKQIEGGFSQPNADVCEKMLAWAVMHTQNSRGDLLELYCGNGNFTVPLAQNFNKVLATEISKTSVQAAHYNFEANNVDNVEVVRISSEEFTQAIDGVRPFRRLAHLDLASYDFSTIFVDPPRAGLDDDTLALTSRFETIVYVSCNPDTLHANLKTLSQTHMVEHFAVFDQFPYTHHLECGAILRRR</sequence>
<dbReference type="AlphaFoldDB" id="A0A839UNS1"/>
<evidence type="ECO:0000256" key="4">
    <source>
        <dbReference type="ARBA" id="ARBA00022694"/>
    </source>
</evidence>
<feature type="active site" description="Nucleophile" evidence="7 8">
    <location>
        <position position="320"/>
    </location>
</feature>
<accession>A0A839UNS1</accession>
<dbReference type="GO" id="GO:0005829">
    <property type="term" value="C:cytosol"/>
    <property type="evidence" value="ECO:0007669"/>
    <property type="project" value="TreeGrafter"/>
</dbReference>
<dbReference type="PROSITE" id="PS01230">
    <property type="entry name" value="TRMA_1"/>
    <property type="match status" value="1"/>
</dbReference>
<proteinExistence type="inferred from homology"/>
<evidence type="ECO:0000256" key="5">
    <source>
        <dbReference type="ARBA" id="ARBA00051255"/>
    </source>
</evidence>
<feature type="binding site" evidence="7">
    <location>
        <position position="219"/>
    </location>
    <ligand>
        <name>S-adenosyl-L-methionine</name>
        <dbReference type="ChEBI" id="CHEBI:59789"/>
    </ligand>
</feature>
<dbReference type="FunFam" id="2.40.50.1070:FF:000001">
    <property type="entry name" value="tRNA/tmRNA (uracil-C(5))-methyltransferase"/>
    <property type="match status" value="1"/>
</dbReference>
<evidence type="ECO:0000256" key="6">
    <source>
        <dbReference type="ARBA" id="ARBA00052788"/>
    </source>
</evidence>
<dbReference type="GO" id="GO:0000049">
    <property type="term" value="F:tRNA binding"/>
    <property type="evidence" value="ECO:0007669"/>
    <property type="project" value="TreeGrafter"/>
</dbReference>
<dbReference type="NCBIfam" id="TIGR02143">
    <property type="entry name" value="trmA_only"/>
    <property type="match status" value="1"/>
</dbReference>
<evidence type="ECO:0000256" key="2">
    <source>
        <dbReference type="ARBA" id="ARBA00022679"/>
    </source>
</evidence>
<dbReference type="Gene3D" id="3.40.50.150">
    <property type="entry name" value="Vaccinia Virus protein VP39"/>
    <property type="match status" value="1"/>
</dbReference>
<evidence type="ECO:0000256" key="9">
    <source>
        <dbReference type="PROSITE-ProRule" id="PRU10015"/>
    </source>
</evidence>
<dbReference type="Gene3D" id="2.40.50.1070">
    <property type="match status" value="1"/>
</dbReference>
<organism evidence="10 11">
    <name type="scientific">Simiduia aestuariiviva</name>
    <dbReference type="NCBI Taxonomy" id="1510459"/>
    <lineage>
        <taxon>Bacteria</taxon>
        <taxon>Pseudomonadati</taxon>
        <taxon>Pseudomonadota</taxon>
        <taxon>Gammaproteobacteria</taxon>
        <taxon>Cellvibrionales</taxon>
        <taxon>Cellvibrionaceae</taxon>
        <taxon>Simiduia</taxon>
    </lineage>
</organism>
<evidence type="ECO:0000256" key="1">
    <source>
        <dbReference type="ARBA" id="ARBA00022603"/>
    </source>
</evidence>
<dbReference type="PROSITE" id="PS01231">
    <property type="entry name" value="TRMA_2"/>
    <property type="match status" value="1"/>
</dbReference>
<comment type="similarity">
    <text evidence="7">Belongs to the class I-like SAM-binding methyltransferase superfamily. RNA M5U methyltransferase family. TrmA subfamily.</text>
</comment>
<dbReference type="PANTHER" id="PTHR47790:SF2">
    <property type="entry name" value="TRNA_TMRNA (URACIL-C(5))-METHYLTRANSFERASE"/>
    <property type="match status" value="1"/>
</dbReference>